<dbReference type="PANTHER" id="PTHR43844:SF2">
    <property type="entry name" value="SYNTHASE, VITAMIN-B12 INDEPENDENT, PUTATIVE (AFU_ORTHOLOGUE AFUA_3G12060)-RELATED"/>
    <property type="match status" value="1"/>
</dbReference>
<dbReference type="Gene3D" id="3.20.20.210">
    <property type="match status" value="1"/>
</dbReference>
<proteinExistence type="predicted"/>
<dbReference type="PANTHER" id="PTHR43844">
    <property type="entry name" value="METHIONINE SYNTHASE"/>
    <property type="match status" value="1"/>
</dbReference>
<dbReference type="SUPFAM" id="SSF51726">
    <property type="entry name" value="UROD/MetE-like"/>
    <property type="match status" value="1"/>
</dbReference>
<evidence type="ECO:0000313" key="1">
    <source>
        <dbReference type="EMBL" id="OKP05859.1"/>
    </source>
</evidence>
<name>A0A1Q5U059_9EURO</name>
<organism evidence="1 2">
    <name type="scientific">Penicillium subrubescens</name>
    <dbReference type="NCBI Taxonomy" id="1316194"/>
    <lineage>
        <taxon>Eukaryota</taxon>
        <taxon>Fungi</taxon>
        <taxon>Dikarya</taxon>
        <taxon>Ascomycota</taxon>
        <taxon>Pezizomycotina</taxon>
        <taxon>Eurotiomycetes</taxon>
        <taxon>Eurotiomycetidae</taxon>
        <taxon>Eurotiales</taxon>
        <taxon>Aspergillaceae</taxon>
        <taxon>Penicillium</taxon>
    </lineage>
</organism>
<evidence type="ECO:0008006" key="3">
    <source>
        <dbReference type="Google" id="ProtNLM"/>
    </source>
</evidence>
<dbReference type="EMBL" id="MNBE01000602">
    <property type="protein sequence ID" value="OKP05859.1"/>
    <property type="molecule type" value="Genomic_DNA"/>
</dbReference>
<sequence>MAPPFRTEHVGSLMRPANLLAARSAAGVTSSYSRLTEDVQAVTEKAIAEVVARQIELGIRPITSREYERNIFYSGFFENLQGMEVVEAIPVDQGYRTGFPTLKMLKSLGIPTRDSVVAVDRIKNTDSPCLSEWKSLRSRLSQEQWKDFKLTMPPITHSHMQMAIGTAYRPNAYSSDQEYFKDLAEAYAAEFLVLYNEGLRSIQIDDPCLLFFVTDEFRSGCVADGVDPDELLDQYIWAHNQCLLGKPADLHVGLHLCCGNMTCSTHIMSGSYERIAKKKFTELAYDTYYLQ</sequence>
<dbReference type="InterPro" id="IPR038071">
    <property type="entry name" value="UROD/MetE-like_sf"/>
</dbReference>
<dbReference type="AlphaFoldDB" id="A0A1Q5U059"/>
<comment type="caution">
    <text evidence="1">The sequence shown here is derived from an EMBL/GenBank/DDBJ whole genome shotgun (WGS) entry which is preliminary data.</text>
</comment>
<dbReference type="Proteomes" id="UP000186955">
    <property type="component" value="Unassembled WGS sequence"/>
</dbReference>
<reference evidence="1 2" key="1">
    <citation type="submission" date="2016-10" db="EMBL/GenBank/DDBJ databases">
        <title>Genome sequence of the ascomycete fungus Penicillium subrubescens.</title>
        <authorList>
            <person name="De Vries R.P."/>
            <person name="Peng M."/>
            <person name="Dilokpimol A."/>
            <person name="Hilden K."/>
            <person name="Makela M.R."/>
            <person name="Grigoriev I."/>
            <person name="Riley R."/>
            <person name="Granchi Z."/>
        </authorList>
    </citation>
    <scope>NUCLEOTIDE SEQUENCE [LARGE SCALE GENOMIC DNA]</scope>
    <source>
        <strain evidence="1 2">CBS 132785</strain>
    </source>
</reference>
<keyword evidence="2" id="KW-1185">Reference proteome</keyword>
<gene>
    <name evidence="1" type="ORF">PENSUB_6579</name>
</gene>
<accession>A0A1Q5U059</accession>
<protein>
    <recommendedName>
        <fullName evidence="3">Cobalamin-independent methionine synthase MetE C-terminal/archaeal domain-containing protein</fullName>
    </recommendedName>
</protein>
<dbReference type="STRING" id="1316194.A0A1Q5U059"/>
<evidence type="ECO:0000313" key="2">
    <source>
        <dbReference type="Proteomes" id="UP000186955"/>
    </source>
</evidence>